<dbReference type="EMBL" id="JAMKPW020000004">
    <property type="protein sequence ID" value="KAK8219365.1"/>
    <property type="molecule type" value="Genomic_DNA"/>
</dbReference>
<sequence>MRASLPSAALGAASAVLAGLYLDGRYGLGHDIRQMMLDKAFRKRMGGRIAQLGDETTLYRMLELADPEAEALWFEGRSWSYGQIKEDVDRLAGVLSRQGVRDGDYVAVFTTNSPEMFITIYALSRLGAVSALINSALRSATLAHCMRVAEAGVLITTPDLMQHAHDMFAETGMMMHTICLNMSSFDACETSSESAFSNTLHISATSLTTSTHLAPQPRPKRSLKDIACLVYTSGTSGKPKAVTIKNILLVVTSTPTSIDISNRSRYYPLRTYASLPLFHGTCLFTGLCYSVGNSATFCLGRKFSASRFSRDLVASGATRMLYVGELCRYLLKAPPSRHDTLHRCIVASGNGLQRDIWERFKTRFAIPEIREFYRSTEGIAKFDNLGVGPVGAGCVGFAGPVGRWREDDTFLVRYDTVTEAPWRDPRTGFCVKARLGEPGEAIGRVRSYDLYLEYLNNPQANAEKLIRDVFKKGDLFQRTGDLLVRDRDGWVRFHDRSGDTFRWQGENVSAGEVREHISRLPNVIDASVYGVKLEGYDGQAGAAGITLIEASPAHEDAFARTLYKSLRAQGLTIYQMPRLIRFTKQIETGATFKHAKDVLKKRTWNPDSKDHEDSLYWLDGQTYKKLNEQTWSLIVAGKARL</sequence>
<proteinExistence type="predicted"/>
<evidence type="ECO:0000313" key="1">
    <source>
        <dbReference type="EMBL" id="KAK8219365.1"/>
    </source>
</evidence>
<protein>
    <submittedName>
        <fullName evidence="1">Uncharacterized protein</fullName>
    </submittedName>
</protein>
<gene>
    <name evidence="1" type="ORF">M8818_001100</name>
</gene>
<organism evidence="1 2">
    <name type="scientific">Zalaria obscura</name>
    <dbReference type="NCBI Taxonomy" id="2024903"/>
    <lineage>
        <taxon>Eukaryota</taxon>
        <taxon>Fungi</taxon>
        <taxon>Dikarya</taxon>
        <taxon>Ascomycota</taxon>
        <taxon>Pezizomycotina</taxon>
        <taxon>Dothideomycetes</taxon>
        <taxon>Dothideomycetidae</taxon>
        <taxon>Dothideales</taxon>
        <taxon>Zalariaceae</taxon>
        <taxon>Zalaria</taxon>
    </lineage>
</organism>
<reference evidence="1" key="1">
    <citation type="submission" date="2024-02" db="EMBL/GenBank/DDBJ databases">
        <title>Metagenome Assembled Genome of Zalaria obscura JY119.</title>
        <authorList>
            <person name="Vighnesh L."/>
            <person name="Jagadeeshwari U."/>
            <person name="Venkata Ramana C."/>
            <person name="Sasikala C."/>
        </authorList>
    </citation>
    <scope>NUCLEOTIDE SEQUENCE</scope>
    <source>
        <strain evidence="1">JY119</strain>
    </source>
</reference>
<dbReference type="Proteomes" id="UP001320706">
    <property type="component" value="Unassembled WGS sequence"/>
</dbReference>
<keyword evidence="2" id="KW-1185">Reference proteome</keyword>
<evidence type="ECO:0000313" key="2">
    <source>
        <dbReference type="Proteomes" id="UP001320706"/>
    </source>
</evidence>
<comment type="caution">
    <text evidence="1">The sequence shown here is derived from an EMBL/GenBank/DDBJ whole genome shotgun (WGS) entry which is preliminary data.</text>
</comment>
<accession>A0ACC3SLL3</accession>
<name>A0ACC3SLL3_9PEZI</name>